<feature type="compositionally biased region" description="Polar residues" evidence="9">
    <location>
        <begin position="1"/>
        <end position="10"/>
    </location>
</feature>
<dbReference type="Pfam" id="PF06703">
    <property type="entry name" value="SPC25"/>
    <property type="match status" value="1"/>
</dbReference>
<keyword evidence="11" id="KW-1185">Reference proteome</keyword>
<keyword evidence="4 8" id="KW-0812">Transmembrane</keyword>
<gene>
    <name evidence="10" type="ORF">cyc_05371</name>
</gene>
<evidence type="ECO:0000256" key="3">
    <source>
        <dbReference type="ARBA" id="ARBA00017057"/>
    </source>
</evidence>
<dbReference type="AlphaFoldDB" id="A0A1D3D3C0"/>
<feature type="region of interest" description="Disordered" evidence="9">
    <location>
        <begin position="1"/>
        <end position="23"/>
    </location>
</feature>
<evidence type="ECO:0000256" key="1">
    <source>
        <dbReference type="ARBA" id="ARBA00004477"/>
    </source>
</evidence>
<evidence type="ECO:0000256" key="2">
    <source>
        <dbReference type="ARBA" id="ARBA00007324"/>
    </source>
</evidence>
<evidence type="ECO:0000256" key="9">
    <source>
        <dbReference type="SAM" id="MobiDB-lite"/>
    </source>
</evidence>
<keyword evidence="6 8" id="KW-1133">Transmembrane helix</keyword>
<evidence type="ECO:0000256" key="7">
    <source>
        <dbReference type="ARBA" id="ARBA00023136"/>
    </source>
</evidence>
<evidence type="ECO:0000256" key="5">
    <source>
        <dbReference type="ARBA" id="ARBA00022824"/>
    </source>
</evidence>
<feature type="transmembrane region" description="Helical" evidence="8">
    <location>
        <begin position="66"/>
        <end position="85"/>
    </location>
</feature>
<comment type="similarity">
    <text evidence="2 8">Belongs to the SPCS2 family.</text>
</comment>
<dbReference type="VEuPathDB" id="ToxoDB:cyc_05371"/>
<dbReference type="InterPro" id="IPR009582">
    <property type="entry name" value="Spc2/SPCS2"/>
</dbReference>
<evidence type="ECO:0000313" key="11">
    <source>
        <dbReference type="Proteomes" id="UP000095192"/>
    </source>
</evidence>
<keyword evidence="5 8" id="KW-0256">Endoplasmic reticulum</keyword>
<comment type="subcellular location">
    <subcellularLocation>
        <location evidence="1 8">Endoplasmic reticulum membrane</location>
        <topology evidence="1 8">Multi-pass membrane protein</topology>
    </subcellularLocation>
</comment>
<proteinExistence type="inferred from homology"/>
<dbReference type="InParanoid" id="A0A1D3D3C0"/>
<organism evidence="10 11">
    <name type="scientific">Cyclospora cayetanensis</name>
    <dbReference type="NCBI Taxonomy" id="88456"/>
    <lineage>
        <taxon>Eukaryota</taxon>
        <taxon>Sar</taxon>
        <taxon>Alveolata</taxon>
        <taxon>Apicomplexa</taxon>
        <taxon>Conoidasida</taxon>
        <taxon>Coccidia</taxon>
        <taxon>Eucoccidiorida</taxon>
        <taxon>Eimeriorina</taxon>
        <taxon>Eimeriidae</taxon>
        <taxon>Cyclospora</taxon>
    </lineage>
</organism>
<sequence length="201" mass="22160">MASDHSQQDLSGEEEEKQEELQLPSRKCSNLYSEAELSKNLSEFITDTACQSSYFRSDQFFSNLRIGLSLGACAVGGFASIFLPYPESKSSLFLAICVFFALMLVLFLLDLLVMQGAASCVRDEDGRPVFIDIGIDTKEAAAVVALRREKQILSRSIPLGDCFDSEGYLLTDNVSAALQQLMAEFASGETDERKALIKKKK</sequence>
<name>A0A1D3D3C0_9EIME</name>
<evidence type="ECO:0000256" key="6">
    <source>
        <dbReference type="ARBA" id="ARBA00022989"/>
    </source>
</evidence>
<evidence type="ECO:0000256" key="4">
    <source>
        <dbReference type="ARBA" id="ARBA00022692"/>
    </source>
</evidence>
<protein>
    <recommendedName>
        <fullName evidence="3 8">Signal peptidase complex subunit 2</fullName>
    </recommendedName>
</protein>
<accession>A0A1D3D3C0</accession>
<evidence type="ECO:0000313" key="10">
    <source>
        <dbReference type="EMBL" id="OEH77911.1"/>
    </source>
</evidence>
<keyword evidence="7 8" id="KW-0472">Membrane</keyword>
<feature type="transmembrane region" description="Helical" evidence="8">
    <location>
        <begin position="91"/>
        <end position="113"/>
    </location>
</feature>
<dbReference type="Proteomes" id="UP000095192">
    <property type="component" value="Unassembled WGS sequence"/>
</dbReference>
<reference evidence="10 11" key="1">
    <citation type="journal article" date="2016" name="BMC Genomics">
        <title>Comparative genomics reveals Cyclospora cayetanensis possesses coccidia-like metabolism and invasion components but unique surface antigens.</title>
        <authorList>
            <person name="Liu S."/>
            <person name="Wang L."/>
            <person name="Zheng H."/>
            <person name="Xu Z."/>
            <person name="Roellig D.M."/>
            <person name="Li N."/>
            <person name="Frace M.A."/>
            <person name="Tang K."/>
            <person name="Arrowood M.J."/>
            <person name="Moss D.M."/>
            <person name="Zhang L."/>
            <person name="Feng Y."/>
            <person name="Xiao L."/>
        </authorList>
    </citation>
    <scope>NUCLEOTIDE SEQUENCE [LARGE SCALE GENOMIC DNA]</scope>
    <source>
        <strain evidence="10 11">CHN_HEN01</strain>
    </source>
</reference>
<dbReference type="EMBL" id="JROU02000930">
    <property type="protein sequence ID" value="OEH77911.1"/>
    <property type="molecule type" value="Genomic_DNA"/>
</dbReference>
<dbReference type="GO" id="GO:0008233">
    <property type="term" value="F:peptidase activity"/>
    <property type="evidence" value="ECO:0007669"/>
    <property type="project" value="UniProtKB-UniRule"/>
</dbReference>
<comment type="function">
    <text evidence="8">Component of the signal peptidase complex (SPC) which catalyzes the cleavage of N-terminal signal sequences from nascent proteins as they are translocated into the lumen of the endoplasmic reticulum. Enhances the enzymatic activity of SPC and facilitates the interactions between different components of the translocation site.</text>
</comment>
<evidence type="ECO:0000256" key="8">
    <source>
        <dbReference type="RuleBase" id="RU368033"/>
    </source>
</evidence>
<dbReference type="GO" id="GO:0006465">
    <property type="term" value="P:signal peptide processing"/>
    <property type="evidence" value="ECO:0007669"/>
    <property type="project" value="UniProtKB-UniRule"/>
</dbReference>
<dbReference type="GO" id="GO:0005787">
    <property type="term" value="C:signal peptidase complex"/>
    <property type="evidence" value="ECO:0007669"/>
    <property type="project" value="UniProtKB-UniRule"/>
</dbReference>
<comment type="caution">
    <text evidence="10">The sequence shown here is derived from an EMBL/GenBank/DDBJ whole genome shotgun (WGS) entry which is preliminary data.</text>
</comment>